<name>A0A401FZH5_9BACT</name>
<dbReference type="RefSeq" id="WP_124329535.1">
    <property type="nucleotide sequence ID" value="NZ_BEXT01000001.1"/>
</dbReference>
<reference evidence="2" key="2">
    <citation type="submission" date="2019-01" db="EMBL/GenBank/DDBJ databases">
        <title>Genome sequence of Desulfonema ishimotonii strain Tokyo 01.</title>
        <authorList>
            <person name="Fukui M."/>
        </authorList>
    </citation>
    <scope>NUCLEOTIDE SEQUENCE [LARGE SCALE GENOMIC DNA]</scope>
    <source>
        <strain evidence="2">Tokyo 01</strain>
    </source>
</reference>
<evidence type="ECO:0000313" key="2">
    <source>
        <dbReference type="Proteomes" id="UP000288096"/>
    </source>
</evidence>
<dbReference type="Proteomes" id="UP000288096">
    <property type="component" value="Unassembled WGS sequence"/>
</dbReference>
<comment type="caution">
    <text evidence="1">The sequence shown here is derived from an EMBL/GenBank/DDBJ whole genome shotgun (WGS) entry which is preliminary data.</text>
</comment>
<accession>A0A401FZH5</accession>
<proteinExistence type="predicted"/>
<organism evidence="1 2">
    <name type="scientific">Desulfonema ishimotonii</name>
    <dbReference type="NCBI Taxonomy" id="45657"/>
    <lineage>
        <taxon>Bacteria</taxon>
        <taxon>Pseudomonadati</taxon>
        <taxon>Thermodesulfobacteriota</taxon>
        <taxon>Desulfobacteria</taxon>
        <taxon>Desulfobacterales</taxon>
        <taxon>Desulfococcaceae</taxon>
        <taxon>Desulfonema</taxon>
    </lineage>
</organism>
<keyword evidence="2" id="KW-1185">Reference proteome</keyword>
<dbReference type="AlphaFoldDB" id="A0A401FZH5"/>
<sequence length="150" mass="17033">MIKLRLKDCLLVSATFWIALGMTTLSLISYPESGKALVTSVTTQPEQRSGFMSKQISHWLDHRKLDSVSWGELDLYNTSFTDSFIGRAARKKADEDLNSLTRRYPYYENICIVNTREEPVAASNTDVIGKVNYGPISSGQRFTLWSHSQY</sequence>
<protein>
    <submittedName>
        <fullName evidence="1">Methyl-accepting chemotaxis protein</fullName>
    </submittedName>
</protein>
<dbReference type="EMBL" id="BEXT01000001">
    <property type="protein sequence ID" value="GBC62360.1"/>
    <property type="molecule type" value="Genomic_DNA"/>
</dbReference>
<evidence type="ECO:0000313" key="1">
    <source>
        <dbReference type="EMBL" id="GBC62360.1"/>
    </source>
</evidence>
<gene>
    <name evidence="1" type="ORF">DENIS_3332</name>
</gene>
<reference evidence="2" key="1">
    <citation type="submission" date="2017-11" db="EMBL/GenBank/DDBJ databases">
        <authorList>
            <person name="Watanabe M."/>
            <person name="Kojima H."/>
        </authorList>
    </citation>
    <scope>NUCLEOTIDE SEQUENCE [LARGE SCALE GENOMIC DNA]</scope>
    <source>
        <strain evidence="2">Tokyo 01</strain>
    </source>
</reference>